<dbReference type="Pfam" id="PF12706">
    <property type="entry name" value="Lactamase_B_2"/>
    <property type="match status" value="1"/>
</dbReference>
<dbReference type="PANTHER" id="PTHR46018">
    <property type="entry name" value="ZINC PHOSPHODIESTERASE ELAC PROTEIN 1"/>
    <property type="match status" value="1"/>
</dbReference>
<accession>A0ABW3UFY2</accession>
<evidence type="ECO:0000256" key="3">
    <source>
        <dbReference type="ARBA" id="ARBA00034301"/>
    </source>
</evidence>
<comment type="function">
    <text evidence="3">Counteracts the endogenous Pycsar antiviral defense system. Phosphodiesterase that enables metal-dependent hydrolysis of host cyclic nucleotide Pycsar defense signals such as cCMP and cUMP.</text>
</comment>
<comment type="catalytic activity">
    <reaction evidence="4">
        <text>3',5'-cyclic UMP + H2O = UMP + H(+)</text>
        <dbReference type="Rhea" id="RHEA:70575"/>
        <dbReference type="ChEBI" id="CHEBI:15377"/>
        <dbReference type="ChEBI" id="CHEBI:15378"/>
        <dbReference type="ChEBI" id="CHEBI:57865"/>
        <dbReference type="ChEBI" id="CHEBI:184387"/>
    </reaction>
    <physiologicalReaction direction="left-to-right" evidence="4">
        <dbReference type="Rhea" id="RHEA:70576"/>
    </physiologicalReaction>
</comment>
<evidence type="ECO:0000256" key="1">
    <source>
        <dbReference type="ARBA" id="ARBA00022833"/>
    </source>
</evidence>
<name>A0ABW3UFY2_9BACL</name>
<comment type="caution">
    <text evidence="6">The sequence shown here is derived from an EMBL/GenBank/DDBJ whole genome shotgun (WGS) entry which is preliminary data.</text>
</comment>
<evidence type="ECO:0000256" key="2">
    <source>
        <dbReference type="ARBA" id="ARBA00034221"/>
    </source>
</evidence>
<proteinExistence type="predicted"/>
<dbReference type="InterPro" id="IPR001279">
    <property type="entry name" value="Metallo-B-lactamas"/>
</dbReference>
<dbReference type="RefSeq" id="WP_079909110.1">
    <property type="nucleotide sequence ID" value="NZ_BAABJG010000054.1"/>
</dbReference>
<dbReference type="SUPFAM" id="SSF56281">
    <property type="entry name" value="Metallo-hydrolase/oxidoreductase"/>
    <property type="match status" value="1"/>
</dbReference>
<keyword evidence="7" id="KW-1185">Reference proteome</keyword>
<reference evidence="7" key="1">
    <citation type="journal article" date="2019" name="Int. J. Syst. Evol. Microbiol.">
        <title>The Global Catalogue of Microorganisms (GCM) 10K type strain sequencing project: providing services to taxonomists for standard genome sequencing and annotation.</title>
        <authorList>
            <consortium name="The Broad Institute Genomics Platform"/>
            <consortium name="The Broad Institute Genome Sequencing Center for Infectious Disease"/>
            <person name="Wu L."/>
            <person name="Ma J."/>
        </authorList>
    </citation>
    <scope>NUCLEOTIDE SEQUENCE [LARGE SCALE GENOMIC DNA]</scope>
    <source>
        <strain evidence="7">CCUG 53270</strain>
    </source>
</reference>
<dbReference type="PANTHER" id="PTHR46018:SF4">
    <property type="entry name" value="METALLO-HYDROLASE YHFI-RELATED"/>
    <property type="match status" value="1"/>
</dbReference>
<keyword evidence="1" id="KW-0862">Zinc</keyword>
<dbReference type="Proteomes" id="UP001597180">
    <property type="component" value="Unassembled WGS sequence"/>
</dbReference>
<dbReference type="Gene3D" id="3.60.15.10">
    <property type="entry name" value="Ribonuclease Z/Hydroxyacylglutathione hydrolase-like"/>
    <property type="match status" value="1"/>
</dbReference>
<organism evidence="6 7">
    <name type="scientific">Paenibacillus vulneris</name>
    <dbReference type="NCBI Taxonomy" id="1133364"/>
    <lineage>
        <taxon>Bacteria</taxon>
        <taxon>Bacillati</taxon>
        <taxon>Bacillota</taxon>
        <taxon>Bacilli</taxon>
        <taxon>Bacillales</taxon>
        <taxon>Paenibacillaceae</taxon>
        <taxon>Paenibacillus</taxon>
    </lineage>
</organism>
<dbReference type="EMBL" id="JBHTLU010000012">
    <property type="protein sequence ID" value="MFD1219441.1"/>
    <property type="molecule type" value="Genomic_DNA"/>
</dbReference>
<comment type="catalytic activity">
    <reaction evidence="2">
        <text>3',5'-cyclic CMP + H2O = CMP + H(+)</text>
        <dbReference type="Rhea" id="RHEA:72675"/>
        <dbReference type="ChEBI" id="CHEBI:15377"/>
        <dbReference type="ChEBI" id="CHEBI:15378"/>
        <dbReference type="ChEBI" id="CHEBI:58003"/>
        <dbReference type="ChEBI" id="CHEBI:60377"/>
    </reaction>
    <physiologicalReaction direction="left-to-right" evidence="2">
        <dbReference type="Rhea" id="RHEA:72676"/>
    </physiologicalReaction>
</comment>
<sequence>MRLTVLGPWGAYPAAGEASAGYLVEHQGHQLLLDCGSGVLSVVQKHTRLQDLSAAIISHRHHDHIADLGCLQYACLIDSDLRRREEPLPIYIASDGLSTNEPYRSMKGSEIRSVSEHDVLHLHGMECSFFKTFHEVYCLGIKIKAGGKTIVYTADSCFDESLISFCQGADVLIAETSFYAEFQNARQYGHMNTTEVGYLAKMARPGKVILTHLPHFGNTDQLVDEVSQQYDGEIFLAKCGLNFEIV</sequence>
<dbReference type="CDD" id="cd07716">
    <property type="entry name" value="RNaseZ_short-form-like_MBL-fold"/>
    <property type="match status" value="1"/>
</dbReference>
<evidence type="ECO:0000313" key="7">
    <source>
        <dbReference type="Proteomes" id="UP001597180"/>
    </source>
</evidence>
<evidence type="ECO:0000313" key="6">
    <source>
        <dbReference type="EMBL" id="MFD1219441.1"/>
    </source>
</evidence>
<evidence type="ECO:0000259" key="5">
    <source>
        <dbReference type="Pfam" id="PF12706"/>
    </source>
</evidence>
<protein>
    <submittedName>
        <fullName evidence="6">MBL fold metallo-hydrolase</fullName>
    </submittedName>
</protein>
<dbReference type="InterPro" id="IPR036866">
    <property type="entry name" value="RibonucZ/Hydroxyglut_hydro"/>
</dbReference>
<gene>
    <name evidence="6" type="ORF">ACFQ4B_04880</name>
</gene>
<evidence type="ECO:0000256" key="4">
    <source>
        <dbReference type="ARBA" id="ARBA00048505"/>
    </source>
</evidence>
<feature type="domain" description="Metallo-beta-lactamase" evidence="5">
    <location>
        <begin position="29"/>
        <end position="212"/>
    </location>
</feature>